<dbReference type="PANTHER" id="PTHR35891:SF2">
    <property type="entry name" value="THIOL:DISULFIDE INTERCHANGE PROTEIN DSBA"/>
    <property type="match status" value="1"/>
</dbReference>
<evidence type="ECO:0000256" key="9">
    <source>
        <dbReference type="SAM" id="SignalP"/>
    </source>
</evidence>
<keyword evidence="5 7" id="KW-1015">Disulfide bond</keyword>
<dbReference type="AlphaFoldDB" id="A0AAN4EX43"/>
<dbReference type="PROSITE" id="PS00194">
    <property type="entry name" value="THIOREDOXIN_1"/>
    <property type="match status" value="1"/>
</dbReference>
<evidence type="ECO:0000259" key="10">
    <source>
        <dbReference type="PROSITE" id="PS51352"/>
    </source>
</evidence>
<keyword evidence="6" id="KW-0676">Redox-active center</keyword>
<evidence type="ECO:0000313" key="12">
    <source>
        <dbReference type="Proteomes" id="UP001169574"/>
    </source>
</evidence>
<comment type="similarity">
    <text evidence="2">Belongs to the thioredoxin family. DsbA subfamily.</text>
</comment>
<evidence type="ECO:0000256" key="4">
    <source>
        <dbReference type="ARBA" id="ARBA00022764"/>
    </source>
</evidence>
<feature type="disulfide bond" description="Redox-active" evidence="8">
    <location>
        <begin position="50"/>
        <end position="53"/>
    </location>
</feature>
<dbReference type="CDD" id="cd03019">
    <property type="entry name" value="DsbA_DsbA"/>
    <property type="match status" value="1"/>
</dbReference>
<evidence type="ECO:0000256" key="1">
    <source>
        <dbReference type="ARBA" id="ARBA00004418"/>
    </source>
</evidence>
<dbReference type="PROSITE" id="PS51352">
    <property type="entry name" value="THIOREDOXIN_2"/>
    <property type="match status" value="1"/>
</dbReference>
<feature type="chain" id="PRO_5043003482" description="Thiol:disulfide interchange protein" evidence="9">
    <location>
        <begin position="21"/>
        <end position="209"/>
    </location>
</feature>
<evidence type="ECO:0000313" key="11">
    <source>
        <dbReference type="EMBL" id="EMM7459479.1"/>
    </source>
</evidence>
<dbReference type="InterPro" id="IPR001853">
    <property type="entry name" value="DSBA-like_thioredoxin_dom"/>
</dbReference>
<keyword evidence="3 9" id="KW-0732">Signal</keyword>
<dbReference type="InterPro" id="IPR013766">
    <property type="entry name" value="Thioredoxin_domain"/>
</dbReference>
<feature type="domain" description="Thioredoxin" evidence="10">
    <location>
        <begin position="7"/>
        <end position="150"/>
    </location>
</feature>
<accession>A0AAN4EX43</accession>
<dbReference type="InterPro" id="IPR036249">
    <property type="entry name" value="Thioredoxin-like_sf"/>
</dbReference>
<dbReference type="Proteomes" id="UP001169574">
    <property type="component" value="Unassembled WGS sequence"/>
</dbReference>
<dbReference type="InterPro" id="IPR050824">
    <property type="entry name" value="Thiol_disulfide_DsbA"/>
</dbReference>
<evidence type="ECO:0000256" key="2">
    <source>
        <dbReference type="ARBA" id="ARBA00005791"/>
    </source>
</evidence>
<proteinExistence type="inferred from homology"/>
<name>A0AAN4EX43_CITFR</name>
<evidence type="ECO:0000256" key="8">
    <source>
        <dbReference type="PIRSR" id="PIRSR001488-1"/>
    </source>
</evidence>
<dbReference type="Pfam" id="PF01323">
    <property type="entry name" value="DSBA"/>
    <property type="match status" value="1"/>
</dbReference>
<dbReference type="InterPro" id="IPR023205">
    <property type="entry name" value="DsbA/DsbL"/>
</dbReference>
<feature type="signal peptide" evidence="9">
    <location>
        <begin position="1"/>
        <end position="20"/>
    </location>
</feature>
<evidence type="ECO:0000256" key="7">
    <source>
        <dbReference type="PIRNR" id="PIRNR001488"/>
    </source>
</evidence>
<gene>
    <name evidence="11" type="ORF">P7U51_004044</name>
</gene>
<dbReference type="Gene3D" id="3.40.30.10">
    <property type="entry name" value="Glutaredoxin"/>
    <property type="match status" value="1"/>
</dbReference>
<dbReference type="EMBL" id="ABLGCN030000012">
    <property type="protein sequence ID" value="EMM7459479.1"/>
    <property type="molecule type" value="Genomic_DNA"/>
</dbReference>
<dbReference type="InterPro" id="IPR017937">
    <property type="entry name" value="Thioredoxin_CS"/>
</dbReference>
<dbReference type="PANTHER" id="PTHR35891">
    <property type="entry name" value="THIOL:DISULFIDE INTERCHANGE PROTEIN DSBA"/>
    <property type="match status" value="1"/>
</dbReference>
<keyword evidence="4 7" id="KW-0574">Periplasm</keyword>
<comment type="subcellular location">
    <subcellularLocation>
        <location evidence="1 7">Periplasm</location>
    </subcellularLocation>
</comment>
<evidence type="ECO:0000256" key="5">
    <source>
        <dbReference type="ARBA" id="ARBA00023157"/>
    </source>
</evidence>
<evidence type="ECO:0000256" key="3">
    <source>
        <dbReference type="ARBA" id="ARBA00022729"/>
    </source>
</evidence>
<dbReference type="GO" id="GO:0015036">
    <property type="term" value="F:disulfide oxidoreductase activity"/>
    <property type="evidence" value="ECO:0007669"/>
    <property type="project" value="UniProtKB-ARBA"/>
</dbReference>
<dbReference type="PIRSF" id="PIRSF001488">
    <property type="entry name" value="Tdi_protein"/>
    <property type="match status" value="1"/>
</dbReference>
<reference evidence="11" key="1">
    <citation type="submission" date="2024-02" db="EMBL/GenBank/DDBJ databases">
        <authorList>
            <consortium name="Clinical and Environmental Microbiology Branch: Whole genome sequencing antimicrobial resistance pathogens in the healthcare setting"/>
        </authorList>
    </citation>
    <scope>NUCLEOTIDE SEQUENCE</scope>
    <source>
        <strain evidence="11">Whole organism</strain>
    </source>
</reference>
<organism evidence="11 12">
    <name type="scientific">Citrobacter freundii</name>
    <dbReference type="NCBI Taxonomy" id="546"/>
    <lineage>
        <taxon>Bacteria</taxon>
        <taxon>Pseudomonadati</taxon>
        <taxon>Pseudomonadota</taxon>
        <taxon>Gammaproteobacteria</taxon>
        <taxon>Enterobacterales</taxon>
        <taxon>Enterobacteriaceae</taxon>
        <taxon>Citrobacter</taxon>
        <taxon>Citrobacter freundii complex</taxon>
    </lineage>
</organism>
<dbReference type="GO" id="GO:0042597">
    <property type="term" value="C:periplasmic space"/>
    <property type="evidence" value="ECO:0007669"/>
    <property type="project" value="UniProtKB-SubCell"/>
</dbReference>
<sequence length="209" mass="22879">MIQKILSFVVLAFCTFSVSAFPVAEGQQYSRMGRPVKDAPMVVEFFSFYCPPCMAFSREYKVSEAINQVLPEGTKVEKYHVGAMGSLGQNLTTAWSVAMALGVTDKVEHPLFIAVQDKKSLRNEEDIRQVFIDAGISATEYDAAKDSFVVKALTQKQIHAAQSFEVQGTPSFYVNGKYILNNNGTGETSPGKYGATVAQIVKALLLGKE</sequence>
<evidence type="ECO:0000256" key="6">
    <source>
        <dbReference type="ARBA" id="ARBA00023284"/>
    </source>
</evidence>
<comment type="caution">
    <text evidence="11">The sequence shown here is derived from an EMBL/GenBank/DDBJ whole genome shotgun (WGS) entry which is preliminary data.</text>
</comment>
<protein>
    <recommendedName>
        <fullName evidence="7">Thiol:disulfide interchange protein</fullName>
    </recommendedName>
</protein>
<dbReference type="SUPFAM" id="SSF52833">
    <property type="entry name" value="Thioredoxin-like"/>
    <property type="match status" value="1"/>
</dbReference>